<evidence type="ECO:0000256" key="1">
    <source>
        <dbReference type="SAM" id="Phobius"/>
    </source>
</evidence>
<feature type="transmembrane region" description="Helical" evidence="1">
    <location>
        <begin position="6"/>
        <end position="27"/>
    </location>
</feature>
<organism evidence="2 3">
    <name type="scientific">Hebeloma cylindrosporum</name>
    <dbReference type="NCBI Taxonomy" id="76867"/>
    <lineage>
        <taxon>Eukaryota</taxon>
        <taxon>Fungi</taxon>
        <taxon>Dikarya</taxon>
        <taxon>Basidiomycota</taxon>
        <taxon>Agaricomycotina</taxon>
        <taxon>Agaricomycetes</taxon>
        <taxon>Agaricomycetidae</taxon>
        <taxon>Agaricales</taxon>
        <taxon>Agaricineae</taxon>
        <taxon>Hymenogastraceae</taxon>
        <taxon>Hebeloma</taxon>
    </lineage>
</organism>
<accession>A0A0C2Z654</accession>
<reference evidence="2 3" key="1">
    <citation type="submission" date="2014-04" db="EMBL/GenBank/DDBJ databases">
        <authorList>
            <consortium name="DOE Joint Genome Institute"/>
            <person name="Kuo A."/>
            <person name="Gay G."/>
            <person name="Dore J."/>
            <person name="Kohler A."/>
            <person name="Nagy L.G."/>
            <person name="Floudas D."/>
            <person name="Copeland A."/>
            <person name="Barry K.W."/>
            <person name="Cichocki N."/>
            <person name="Veneault-Fourrey C."/>
            <person name="LaButti K."/>
            <person name="Lindquist E.A."/>
            <person name="Lipzen A."/>
            <person name="Lundell T."/>
            <person name="Morin E."/>
            <person name="Murat C."/>
            <person name="Sun H."/>
            <person name="Tunlid A."/>
            <person name="Henrissat B."/>
            <person name="Grigoriev I.V."/>
            <person name="Hibbett D.S."/>
            <person name="Martin F."/>
            <person name="Nordberg H.P."/>
            <person name="Cantor M.N."/>
            <person name="Hua S.X."/>
        </authorList>
    </citation>
    <scope>NUCLEOTIDE SEQUENCE [LARGE SCALE GENOMIC DNA]</scope>
    <source>
        <strain evidence="3">h7</strain>
    </source>
</reference>
<dbReference type="EMBL" id="KN831768">
    <property type="protein sequence ID" value="KIM48637.1"/>
    <property type="molecule type" value="Genomic_DNA"/>
</dbReference>
<evidence type="ECO:0000313" key="3">
    <source>
        <dbReference type="Proteomes" id="UP000053424"/>
    </source>
</evidence>
<reference evidence="3" key="2">
    <citation type="submission" date="2015-01" db="EMBL/GenBank/DDBJ databases">
        <title>Evolutionary Origins and Diversification of the Mycorrhizal Mutualists.</title>
        <authorList>
            <consortium name="DOE Joint Genome Institute"/>
            <consortium name="Mycorrhizal Genomics Consortium"/>
            <person name="Kohler A."/>
            <person name="Kuo A."/>
            <person name="Nagy L.G."/>
            <person name="Floudas D."/>
            <person name="Copeland A."/>
            <person name="Barry K.W."/>
            <person name="Cichocki N."/>
            <person name="Veneault-Fourrey C."/>
            <person name="LaButti K."/>
            <person name="Lindquist E.A."/>
            <person name="Lipzen A."/>
            <person name="Lundell T."/>
            <person name="Morin E."/>
            <person name="Murat C."/>
            <person name="Riley R."/>
            <person name="Ohm R."/>
            <person name="Sun H."/>
            <person name="Tunlid A."/>
            <person name="Henrissat B."/>
            <person name="Grigoriev I.V."/>
            <person name="Hibbett D.S."/>
            <person name="Martin F."/>
        </authorList>
    </citation>
    <scope>NUCLEOTIDE SEQUENCE [LARGE SCALE GENOMIC DNA]</scope>
    <source>
        <strain evidence="3">h7</strain>
    </source>
</reference>
<dbReference type="AlphaFoldDB" id="A0A0C2Z654"/>
<dbReference type="Proteomes" id="UP000053424">
    <property type="component" value="Unassembled WGS sequence"/>
</dbReference>
<gene>
    <name evidence="2" type="ORF">M413DRAFT_82634</name>
</gene>
<keyword evidence="1" id="KW-0812">Transmembrane</keyword>
<sequence>MGLSSMVFFLLSLLSVYSRAQYLYLLWVPMSFSSAMHAANARFSPSLLYCVFALNYSLSLSLSHFLSPPLSLLSSTRYPHSSLSVDLSLFPSNCFLYAFFFSKLILSIHPYLAPASVGFIFGEDMVHVLRG</sequence>
<keyword evidence="3" id="KW-1185">Reference proteome</keyword>
<name>A0A0C2Z654_HEBCY</name>
<keyword evidence="1" id="KW-1133">Transmembrane helix</keyword>
<feature type="transmembrane region" description="Helical" evidence="1">
    <location>
        <begin position="47"/>
        <end position="67"/>
    </location>
</feature>
<proteinExistence type="predicted"/>
<evidence type="ECO:0000313" key="2">
    <source>
        <dbReference type="EMBL" id="KIM48637.1"/>
    </source>
</evidence>
<keyword evidence="1" id="KW-0472">Membrane</keyword>
<dbReference type="HOGENOM" id="CLU_1927871_0_0_1"/>
<protein>
    <submittedName>
        <fullName evidence="2">Uncharacterized protein</fullName>
    </submittedName>
</protein>